<proteinExistence type="predicted"/>
<accession>A0A829GFC4</accession>
<gene>
    <name evidence="1" type="ORF">Lpp123_08020</name>
</gene>
<name>A0A829GFC4_LACPA</name>
<reference evidence="1 2" key="1">
    <citation type="journal article" date="2013" name="PLoS ONE">
        <title>Lactobacillus paracasei comparative genomics: towards species pan-genome definition and exploitation of diversity.</title>
        <authorList>
            <person name="Smokvina T."/>
            <person name="Wels M."/>
            <person name="Polka J."/>
            <person name="Chervaux C."/>
            <person name="Brisse S."/>
            <person name="Boekhorst J."/>
            <person name="van Hylckama Vlieg J.E."/>
            <person name="Siezen R.J."/>
        </authorList>
    </citation>
    <scope>NUCLEOTIDE SEQUENCE [LARGE SCALE GENOMIC DNA]</scope>
    <source>
        <strain evidence="1 2">Lpp123</strain>
    </source>
</reference>
<comment type="caution">
    <text evidence="1">The sequence shown here is derived from an EMBL/GenBank/DDBJ whole genome shotgun (WGS) entry which is preliminary data.</text>
</comment>
<dbReference type="Proteomes" id="UP000014316">
    <property type="component" value="Unassembled WGS sequence"/>
</dbReference>
<evidence type="ECO:0000313" key="1">
    <source>
        <dbReference type="EMBL" id="EPC53346.1"/>
    </source>
</evidence>
<dbReference type="EMBL" id="ANJW01000477">
    <property type="protein sequence ID" value="EPC53346.1"/>
    <property type="molecule type" value="Genomic_DNA"/>
</dbReference>
<organism evidence="1 2">
    <name type="scientific">Lacticaseibacillus paracasei subsp. paracasei Lpp123</name>
    <dbReference type="NCBI Taxonomy" id="1256201"/>
    <lineage>
        <taxon>Bacteria</taxon>
        <taxon>Bacillati</taxon>
        <taxon>Bacillota</taxon>
        <taxon>Bacilli</taxon>
        <taxon>Lactobacillales</taxon>
        <taxon>Lactobacillaceae</taxon>
        <taxon>Lacticaseibacillus</taxon>
    </lineage>
</organism>
<protein>
    <submittedName>
        <fullName evidence="1">PTS system beta-glucosides transporter subunit IIBCA</fullName>
    </submittedName>
</protein>
<sequence length="28" mass="3041">VDRITIQEKATVTTDDHLLSVTQAVSEA</sequence>
<feature type="non-terminal residue" evidence="1">
    <location>
        <position position="1"/>
    </location>
</feature>
<dbReference type="AlphaFoldDB" id="A0A829GFC4"/>
<evidence type="ECO:0000313" key="2">
    <source>
        <dbReference type="Proteomes" id="UP000014316"/>
    </source>
</evidence>